<name>A0ABW3KG34_9GAMM</name>
<keyword evidence="1" id="KW-0812">Transmembrane</keyword>
<keyword evidence="1" id="KW-0472">Membrane</keyword>
<feature type="transmembrane region" description="Helical" evidence="1">
    <location>
        <begin position="393"/>
        <end position="414"/>
    </location>
</feature>
<reference evidence="3" key="1">
    <citation type="journal article" date="2019" name="Int. J. Syst. Evol. Microbiol.">
        <title>The Global Catalogue of Microorganisms (GCM) 10K type strain sequencing project: providing services to taxonomists for standard genome sequencing and annotation.</title>
        <authorList>
            <consortium name="The Broad Institute Genomics Platform"/>
            <consortium name="The Broad Institute Genome Sequencing Center for Infectious Disease"/>
            <person name="Wu L."/>
            <person name="Ma J."/>
        </authorList>
    </citation>
    <scope>NUCLEOTIDE SEQUENCE [LARGE SCALE GENOMIC DNA]</scope>
    <source>
        <strain evidence="3">CCUG 60525</strain>
    </source>
</reference>
<feature type="transmembrane region" description="Helical" evidence="1">
    <location>
        <begin position="129"/>
        <end position="149"/>
    </location>
</feature>
<keyword evidence="3" id="KW-1185">Reference proteome</keyword>
<comment type="caution">
    <text evidence="2">The sequence shown here is derived from an EMBL/GenBank/DDBJ whole genome shotgun (WGS) entry which is preliminary data.</text>
</comment>
<feature type="transmembrane region" description="Helical" evidence="1">
    <location>
        <begin position="322"/>
        <end position="342"/>
    </location>
</feature>
<feature type="transmembrane region" description="Helical" evidence="1">
    <location>
        <begin position="169"/>
        <end position="191"/>
    </location>
</feature>
<feature type="transmembrane region" description="Helical" evidence="1">
    <location>
        <begin position="89"/>
        <end position="108"/>
    </location>
</feature>
<feature type="transmembrane region" description="Helical" evidence="1">
    <location>
        <begin position="251"/>
        <end position="271"/>
    </location>
</feature>
<evidence type="ECO:0000256" key="1">
    <source>
        <dbReference type="SAM" id="Phobius"/>
    </source>
</evidence>
<dbReference type="Proteomes" id="UP001597048">
    <property type="component" value="Unassembled WGS sequence"/>
</dbReference>
<dbReference type="RefSeq" id="WP_379557526.1">
    <property type="nucleotide sequence ID" value="NZ_JBHTJS010000015.1"/>
</dbReference>
<feature type="transmembrane region" description="Helical" evidence="1">
    <location>
        <begin position="278"/>
        <end position="302"/>
    </location>
</feature>
<evidence type="ECO:0000313" key="2">
    <source>
        <dbReference type="EMBL" id="MFD1007579.1"/>
    </source>
</evidence>
<feature type="transmembrane region" description="Helical" evidence="1">
    <location>
        <begin position="434"/>
        <end position="457"/>
    </location>
</feature>
<gene>
    <name evidence="2" type="ORF">ACFQ1C_05335</name>
</gene>
<sequence length="458" mass="48799">MFVRFSMTVRRRMAGMLILFGMLMISADLIGLPVFRSGAGLAYWLAAGLLWSGLSSRNRLQASLLLLVGAGCLSTSIWLGGTLELSRLLGSNSSLLSMLVAVSFLSLVSRPSNEQDQFLPRGRGALASTLTAVHVFGSVINLSSVFIIGDRLSQVARLSREQSIVLVRGFTAAAFWSPFFAAMAIALSVAPNAKLSQLWLVSMPLAGLALALTYWQLTRQPRPQQSITHQASTDAPNPEYPKAPVADFVGYPLHVGALLLPSLLAIAVLLLHKLWPVLSILAVITLLAPLFSLTVLVVTQRSLRAGLGQLVNGRLPQMGNELALFLAAGVLAYGLESLLLSAEIRLPLQHFGALAASVTYLATVLLALLGIHPIVCIALAGSILAPVNPDHTLLALVFLSSWAVGTSTGPLSGINLAFQGRYGIDSFSIMRWNLSYLALMSVCVVMAIWLLAALLGIS</sequence>
<accession>A0ABW3KG34</accession>
<feature type="transmembrane region" description="Helical" evidence="1">
    <location>
        <begin position="198"/>
        <end position="217"/>
    </location>
</feature>
<feature type="transmembrane region" description="Helical" evidence="1">
    <location>
        <begin position="12"/>
        <end position="35"/>
    </location>
</feature>
<dbReference type="EMBL" id="JBHTJS010000015">
    <property type="protein sequence ID" value="MFD1007579.1"/>
    <property type="molecule type" value="Genomic_DNA"/>
</dbReference>
<organism evidence="2 3">
    <name type="scientific">Oceanisphaera ostreae</name>
    <dbReference type="NCBI Taxonomy" id="914151"/>
    <lineage>
        <taxon>Bacteria</taxon>
        <taxon>Pseudomonadati</taxon>
        <taxon>Pseudomonadota</taxon>
        <taxon>Gammaproteobacteria</taxon>
        <taxon>Aeromonadales</taxon>
        <taxon>Aeromonadaceae</taxon>
        <taxon>Oceanisphaera</taxon>
    </lineage>
</organism>
<evidence type="ECO:0000313" key="3">
    <source>
        <dbReference type="Proteomes" id="UP001597048"/>
    </source>
</evidence>
<keyword evidence="1" id="KW-1133">Transmembrane helix</keyword>
<evidence type="ECO:0008006" key="4">
    <source>
        <dbReference type="Google" id="ProtNLM"/>
    </source>
</evidence>
<feature type="transmembrane region" description="Helical" evidence="1">
    <location>
        <begin position="64"/>
        <end position="83"/>
    </location>
</feature>
<protein>
    <recommendedName>
        <fullName evidence="4">Tellurium resistance protein TerC</fullName>
    </recommendedName>
</protein>
<proteinExistence type="predicted"/>
<feature type="transmembrane region" description="Helical" evidence="1">
    <location>
        <begin position="354"/>
        <end position="387"/>
    </location>
</feature>